<evidence type="ECO:0000256" key="7">
    <source>
        <dbReference type="ARBA" id="ARBA00022927"/>
    </source>
</evidence>
<keyword evidence="9 11" id="KW-0472">Membrane</keyword>
<dbReference type="InterPro" id="IPR037682">
    <property type="entry name" value="TonB_C"/>
</dbReference>
<feature type="region of interest" description="Disordered" evidence="10">
    <location>
        <begin position="49"/>
        <end position="86"/>
    </location>
</feature>
<evidence type="ECO:0000256" key="4">
    <source>
        <dbReference type="ARBA" id="ARBA00022475"/>
    </source>
</evidence>
<evidence type="ECO:0000259" key="12">
    <source>
        <dbReference type="PROSITE" id="PS52015"/>
    </source>
</evidence>
<dbReference type="EMBL" id="JAASQP010000001">
    <property type="protein sequence ID" value="NIJ23206.1"/>
    <property type="molecule type" value="Genomic_DNA"/>
</dbReference>
<evidence type="ECO:0000256" key="2">
    <source>
        <dbReference type="ARBA" id="ARBA00006555"/>
    </source>
</evidence>
<dbReference type="PANTHER" id="PTHR33446">
    <property type="entry name" value="PROTEIN TONB-RELATED"/>
    <property type="match status" value="1"/>
</dbReference>
<evidence type="ECO:0000256" key="8">
    <source>
        <dbReference type="ARBA" id="ARBA00022989"/>
    </source>
</evidence>
<evidence type="ECO:0000256" key="1">
    <source>
        <dbReference type="ARBA" id="ARBA00004383"/>
    </source>
</evidence>
<dbReference type="Proteomes" id="UP000788153">
    <property type="component" value="Unassembled WGS sequence"/>
</dbReference>
<name>A0ABX0TY14_9SPHN</name>
<dbReference type="RefSeq" id="WP_279588115.1">
    <property type="nucleotide sequence ID" value="NZ_BAAAEV010000001.1"/>
</dbReference>
<feature type="transmembrane region" description="Helical" evidence="11">
    <location>
        <begin position="12"/>
        <end position="35"/>
    </location>
</feature>
<gene>
    <name evidence="13" type="ORF">FHT01_000748</name>
</gene>
<feature type="compositionally biased region" description="Pro residues" evidence="10">
    <location>
        <begin position="104"/>
        <end position="118"/>
    </location>
</feature>
<evidence type="ECO:0000313" key="14">
    <source>
        <dbReference type="Proteomes" id="UP000788153"/>
    </source>
</evidence>
<dbReference type="PANTHER" id="PTHR33446:SF2">
    <property type="entry name" value="PROTEIN TONB"/>
    <property type="match status" value="1"/>
</dbReference>
<dbReference type="SUPFAM" id="SSF74653">
    <property type="entry name" value="TolA/TonB C-terminal domain"/>
    <property type="match status" value="1"/>
</dbReference>
<accession>A0ABX0TY14</accession>
<comment type="similarity">
    <text evidence="2">Belongs to the TonB family.</text>
</comment>
<evidence type="ECO:0000256" key="6">
    <source>
        <dbReference type="ARBA" id="ARBA00022692"/>
    </source>
</evidence>
<dbReference type="NCBIfam" id="TIGR01352">
    <property type="entry name" value="tonB_Cterm"/>
    <property type="match status" value="1"/>
</dbReference>
<feature type="compositionally biased region" description="Pro residues" evidence="10">
    <location>
        <begin position="75"/>
        <end position="86"/>
    </location>
</feature>
<reference evidence="13 14" key="1">
    <citation type="submission" date="2020-03" db="EMBL/GenBank/DDBJ databases">
        <title>Genomic Encyclopedia of Type Strains, Phase IV (KMG-IV): sequencing the most valuable type-strain genomes for metagenomic binning, comparative biology and taxonomic classification.</title>
        <authorList>
            <person name="Goeker M."/>
        </authorList>
    </citation>
    <scope>NUCLEOTIDE SEQUENCE [LARGE SCALE GENOMIC DNA]</scope>
    <source>
        <strain evidence="13 14">DSM 22753</strain>
    </source>
</reference>
<feature type="region of interest" description="Disordered" evidence="10">
    <location>
        <begin position="104"/>
        <end position="132"/>
    </location>
</feature>
<feature type="compositionally biased region" description="Pro residues" evidence="10">
    <location>
        <begin position="55"/>
        <end position="67"/>
    </location>
</feature>
<comment type="caution">
    <text evidence="13">The sequence shown here is derived from an EMBL/GenBank/DDBJ whole genome shotgun (WGS) entry which is preliminary data.</text>
</comment>
<feature type="domain" description="TonB C-terminal" evidence="12">
    <location>
        <begin position="132"/>
        <end position="223"/>
    </location>
</feature>
<organism evidence="13 14">
    <name type="scientific">Sphingomonas japonica</name>
    <dbReference type="NCBI Taxonomy" id="511662"/>
    <lineage>
        <taxon>Bacteria</taxon>
        <taxon>Pseudomonadati</taxon>
        <taxon>Pseudomonadota</taxon>
        <taxon>Alphaproteobacteria</taxon>
        <taxon>Sphingomonadales</taxon>
        <taxon>Sphingomonadaceae</taxon>
        <taxon>Sphingomonas</taxon>
    </lineage>
</organism>
<comment type="subcellular location">
    <subcellularLocation>
        <location evidence="1">Cell inner membrane</location>
        <topology evidence="1">Single-pass membrane protein</topology>
        <orientation evidence="1">Periplasmic side</orientation>
    </subcellularLocation>
</comment>
<keyword evidence="14" id="KW-1185">Reference proteome</keyword>
<evidence type="ECO:0000256" key="3">
    <source>
        <dbReference type="ARBA" id="ARBA00022448"/>
    </source>
</evidence>
<keyword evidence="4" id="KW-1003">Cell membrane</keyword>
<keyword evidence="3" id="KW-0813">Transport</keyword>
<evidence type="ECO:0000256" key="10">
    <source>
        <dbReference type="SAM" id="MobiDB-lite"/>
    </source>
</evidence>
<dbReference type="InterPro" id="IPR051045">
    <property type="entry name" value="TonB-dependent_transducer"/>
</dbReference>
<dbReference type="InterPro" id="IPR006260">
    <property type="entry name" value="TonB/TolA_C"/>
</dbReference>
<dbReference type="Pfam" id="PF03544">
    <property type="entry name" value="TonB_C"/>
    <property type="match status" value="1"/>
</dbReference>
<protein>
    <submittedName>
        <fullName evidence="13">Protein TonB</fullName>
    </submittedName>
</protein>
<dbReference type="Gene3D" id="3.30.1150.10">
    <property type="match status" value="1"/>
</dbReference>
<keyword evidence="8 11" id="KW-1133">Transmembrane helix</keyword>
<keyword evidence="7" id="KW-0653">Protein transport</keyword>
<evidence type="ECO:0000256" key="11">
    <source>
        <dbReference type="SAM" id="Phobius"/>
    </source>
</evidence>
<keyword evidence="6 11" id="KW-0812">Transmembrane</keyword>
<evidence type="ECO:0000256" key="5">
    <source>
        <dbReference type="ARBA" id="ARBA00022519"/>
    </source>
</evidence>
<evidence type="ECO:0000256" key="9">
    <source>
        <dbReference type="ARBA" id="ARBA00023136"/>
    </source>
</evidence>
<proteinExistence type="inferred from homology"/>
<sequence>MTAGYASRRSSFHPASMGAALAINGGVLAALFLAAPEVFVEPDDPDIQMIDIALPKPPPPPEPPPPAERVTDPQPTNPVVPTPPLPLPPTPNGIDTTTIIPPFPPPPLPAPRGDPAPAGPITSLPSELPLSPATRDTRYARDFQPDYPAAERRAEREGQATVRVRIGIDGRVKQVERVAATSDAFFEATRRRALSSWRFRPATRGGVPVESWQTLTVRFVLER</sequence>
<keyword evidence="5" id="KW-0997">Cell inner membrane</keyword>
<evidence type="ECO:0000313" key="13">
    <source>
        <dbReference type="EMBL" id="NIJ23206.1"/>
    </source>
</evidence>
<dbReference type="PROSITE" id="PS52015">
    <property type="entry name" value="TONB_CTD"/>
    <property type="match status" value="1"/>
</dbReference>